<proteinExistence type="predicted"/>
<evidence type="ECO:0000313" key="2">
    <source>
        <dbReference type="Proteomes" id="UP000317648"/>
    </source>
</evidence>
<name>A0A518DTA5_9BACT</name>
<reference evidence="1 2" key="1">
    <citation type="submission" date="2019-02" db="EMBL/GenBank/DDBJ databases">
        <title>Deep-cultivation of Planctomycetes and their phenomic and genomic characterization uncovers novel biology.</title>
        <authorList>
            <person name="Wiegand S."/>
            <person name="Jogler M."/>
            <person name="Boedeker C."/>
            <person name="Pinto D."/>
            <person name="Vollmers J."/>
            <person name="Rivas-Marin E."/>
            <person name="Kohn T."/>
            <person name="Peeters S.H."/>
            <person name="Heuer A."/>
            <person name="Rast P."/>
            <person name="Oberbeckmann S."/>
            <person name="Bunk B."/>
            <person name="Jeske O."/>
            <person name="Meyerdierks A."/>
            <person name="Storesund J.E."/>
            <person name="Kallscheuer N."/>
            <person name="Luecker S."/>
            <person name="Lage O.M."/>
            <person name="Pohl T."/>
            <person name="Merkel B.J."/>
            <person name="Hornburger P."/>
            <person name="Mueller R.-W."/>
            <person name="Bruemmer F."/>
            <person name="Labrenz M."/>
            <person name="Spormann A.M."/>
            <person name="Op den Camp H."/>
            <person name="Overmann J."/>
            <person name="Amann R."/>
            <person name="Jetten M.S.M."/>
            <person name="Mascher T."/>
            <person name="Medema M.H."/>
            <person name="Devos D.P."/>
            <person name="Kaster A.-K."/>
            <person name="Ovreas L."/>
            <person name="Rohde M."/>
            <person name="Galperin M.Y."/>
            <person name="Jogler C."/>
        </authorList>
    </citation>
    <scope>NUCLEOTIDE SEQUENCE [LARGE SCALE GENOMIC DNA]</scope>
    <source>
        <strain evidence="1 2">Pla85_3_4</strain>
    </source>
</reference>
<dbReference type="EMBL" id="CP036433">
    <property type="protein sequence ID" value="QDU95075.1"/>
    <property type="molecule type" value="Genomic_DNA"/>
</dbReference>
<organism evidence="1 2">
    <name type="scientific">Lignipirellula cremea</name>
    <dbReference type="NCBI Taxonomy" id="2528010"/>
    <lineage>
        <taxon>Bacteria</taxon>
        <taxon>Pseudomonadati</taxon>
        <taxon>Planctomycetota</taxon>
        <taxon>Planctomycetia</taxon>
        <taxon>Pirellulales</taxon>
        <taxon>Pirellulaceae</taxon>
        <taxon>Lignipirellula</taxon>
    </lineage>
</organism>
<evidence type="ECO:0000313" key="1">
    <source>
        <dbReference type="EMBL" id="QDU95075.1"/>
    </source>
</evidence>
<dbReference type="Proteomes" id="UP000317648">
    <property type="component" value="Chromosome"/>
</dbReference>
<gene>
    <name evidence="1" type="ORF">Pla8534_28870</name>
</gene>
<sequence>MEPQYDPEVTKEDIRSLKRFVRSQSGVSSEIVSIRYVSPKQLRVAVTRHFFIVERGEGEGGWRIIEKGDWMA</sequence>
<dbReference type="KEGG" id="lcre:Pla8534_28870"/>
<accession>A0A518DTA5</accession>
<dbReference type="AlphaFoldDB" id="A0A518DTA5"/>
<protein>
    <submittedName>
        <fullName evidence="1">Uncharacterized protein</fullName>
    </submittedName>
</protein>
<keyword evidence="2" id="KW-1185">Reference proteome</keyword>